<proteinExistence type="predicted"/>
<evidence type="ECO:0000313" key="2">
    <source>
        <dbReference type="EMBL" id="CBX99140.1"/>
    </source>
</evidence>
<feature type="region of interest" description="Disordered" evidence="1">
    <location>
        <begin position="156"/>
        <end position="181"/>
    </location>
</feature>
<dbReference type="VEuPathDB" id="FungiDB:LEMA_P083790.1"/>
<evidence type="ECO:0000313" key="3">
    <source>
        <dbReference type="Proteomes" id="UP000002668"/>
    </source>
</evidence>
<reference evidence="3" key="1">
    <citation type="journal article" date="2011" name="Nat. Commun.">
        <title>Effector diversification within compartments of the Leptosphaeria maculans genome affected by Repeat-Induced Point mutations.</title>
        <authorList>
            <person name="Rouxel T."/>
            <person name="Grandaubert J."/>
            <person name="Hane J.K."/>
            <person name="Hoede C."/>
            <person name="van de Wouw A.P."/>
            <person name="Couloux A."/>
            <person name="Dominguez V."/>
            <person name="Anthouard V."/>
            <person name="Bally P."/>
            <person name="Bourras S."/>
            <person name="Cozijnsen A.J."/>
            <person name="Ciuffetti L.M."/>
            <person name="Degrave A."/>
            <person name="Dilmaghani A."/>
            <person name="Duret L."/>
            <person name="Fudal I."/>
            <person name="Goodwin S.B."/>
            <person name="Gout L."/>
            <person name="Glaser N."/>
            <person name="Linglin J."/>
            <person name="Kema G.H.J."/>
            <person name="Lapalu N."/>
            <person name="Lawrence C.B."/>
            <person name="May K."/>
            <person name="Meyer M."/>
            <person name="Ollivier B."/>
            <person name="Poulain J."/>
            <person name="Schoch C.L."/>
            <person name="Simon A."/>
            <person name="Spatafora J.W."/>
            <person name="Stachowiak A."/>
            <person name="Turgeon B.G."/>
            <person name="Tyler B.M."/>
            <person name="Vincent D."/>
            <person name="Weissenbach J."/>
            <person name="Amselem J."/>
            <person name="Quesneville H."/>
            <person name="Oliver R.P."/>
            <person name="Wincker P."/>
            <person name="Balesdent M.-H."/>
            <person name="Howlett B.J."/>
        </authorList>
    </citation>
    <scope>NUCLEOTIDE SEQUENCE [LARGE SCALE GENOMIC DNA]</scope>
    <source>
        <strain evidence="3">JN3 / isolate v23.1.3 / race Av1-4-5-6-7-8</strain>
    </source>
</reference>
<gene>
    <name evidence="2" type="ORF">LEMA_P083790.1</name>
</gene>
<sequence>MFTIFIPSNQLASGCHLLTSAIFPYASIGTHIAKLSAQHPFDLSIRSIRLHNHSRSDIRTASGILLESMIGRPFSGFCPQREGGAAPAGISAASIIYVTEPLAALLSSDRCKAASGTVPHWLHFSEQRSATTCLVHTAAEARGINQIALISITSPNKRRCTNEEEPKPRHLPPQPRFLSAP</sequence>
<organism evidence="2 3">
    <name type="scientific">Leptosphaeria maculans (strain JN3 / isolate v23.1.3 / race Av1-4-5-6-7-8)</name>
    <name type="common">Blackleg fungus</name>
    <name type="synonym">Phoma lingam</name>
    <dbReference type="NCBI Taxonomy" id="985895"/>
    <lineage>
        <taxon>Eukaryota</taxon>
        <taxon>Fungi</taxon>
        <taxon>Dikarya</taxon>
        <taxon>Ascomycota</taxon>
        <taxon>Pezizomycotina</taxon>
        <taxon>Dothideomycetes</taxon>
        <taxon>Pleosporomycetidae</taxon>
        <taxon>Pleosporales</taxon>
        <taxon>Pleosporineae</taxon>
        <taxon>Leptosphaeriaceae</taxon>
        <taxon>Plenodomus</taxon>
        <taxon>Plenodomus lingam/Leptosphaeria maculans species complex</taxon>
    </lineage>
</organism>
<dbReference type="InParanoid" id="E5A695"/>
<dbReference type="Proteomes" id="UP000002668">
    <property type="component" value="Genome"/>
</dbReference>
<dbReference type="RefSeq" id="XP_003842619.1">
    <property type="nucleotide sequence ID" value="XM_003842571.1"/>
</dbReference>
<accession>E5A695</accession>
<keyword evidence="3" id="KW-1185">Reference proteome</keyword>
<evidence type="ECO:0000256" key="1">
    <source>
        <dbReference type="SAM" id="MobiDB-lite"/>
    </source>
</evidence>
<dbReference type="HOGENOM" id="CLU_1489269_0_0_1"/>
<dbReference type="AlphaFoldDB" id="E5A695"/>
<dbReference type="EMBL" id="FP929135">
    <property type="protein sequence ID" value="CBX99140.1"/>
    <property type="molecule type" value="Genomic_DNA"/>
</dbReference>
<dbReference type="GeneID" id="13282515"/>
<protein>
    <submittedName>
        <fullName evidence="2">Uncharacterized protein</fullName>
    </submittedName>
</protein>
<name>E5A695_LEPMJ</name>